<dbReference type="AlphaFoldDB" id="A0A2Z7BD85"/>
<gene>
    <name evidence="1" type="ORF">F511_15701</name>
</gene>
<sequence>MDFGLLGLDNLGCLDTVASENGAEIKKSKFCGSAFFKRDRLSMKKISGSLNFPKQLLVVRKCSKFLCRYLAIVRLLAKEIKELSLSNPVTIFNGNSSSNGMQLFL</sequence>
<accession>A0A2Z7BD85</accession>
<dbReference type="Proteomes" id="UP000250235">
    <property type="component" value="Unassembled WGS sequence"/>
</dbReference>
<reference evidence="1 2" key="1">
    <citation type="journal article" date="2015" name="Proc. Natl. Acad. Sci. U.S.A.">
        <title>The resurrection genome of Boea hygrometrica: A blueprint for survival of dehydration.</title>
        <authorList>
            <person name="Xiao L."/>
            <person name="Yang G."/>
            <person name="Zhang L."/>
            <person name="Yang X."/>
            <person name="Zhao S."/>
            <person name="Ji Z."/>
            <person name="Zhou Q."/>
            <person name="Hu M."/>
            <person name="Wang Y."/>
            <person name="Chen M."/>
            <person name="Xu Y."/>
            <person name="Jin H."/>
            <person name="Xiao X."/>
            <person name="Hu G."/>
            <person name="Bao F."/>
            <person name="Hu Y."/>
            <person name="Wan P."/>
            <person name="Li L."/>
            <person name="Deng X."/>
            <person name="Kuang T."/>
            <person name="Xiang C."/>
            <person name="Zhu J.K."/>
            <person name="Oliver M.J."/>
            <person name="He Y."/>
        </authorList>
    </citation>
    <scope>NUCLEOTIDE SEQUENCE [LARGE SCALE GENOMIC DNA]</scope>
    <source>
        <strain evidence="2">cv. XS01</strain>
    </source>
</reference>
<evidence type="ECO:0000313" key="1">
    <source>
        <dbReference type="EMBL" id="KZV32443.1"/>
    </source>
</evidence>
<evidence type="ECO:0000313" key="2">
    <source>
        <dbReference type="Proteomes" id="UP000250235"/>
    </source>
</evidence>
<protein>
    <submittedName>
        <fullName evidence="1">Uncharacterized protein</fullName>
    </submittedName>
</protein>
<keyword evidence="2" id="KW-1185">Reference proteome</keyword>
<name>A0A2Z7BD85_9LAMI</name>
<organism evidence="1 2">
    <name type="scientific">Dorcoceras hygrometricum</name>
    <dbReference type="NCBI Taxonomy" id="472368"/>
    <lineage>
        <taxon>Eukaryota</taxon>
        <taxon>Viridiplantae</taxon>
        <taxon>Streptophyta</taxon>
        <taxon>Embryophyta</taxon>
        <taxon>Tracheophyta</taxon>
        <taxon>Spermatophyta</taxon>
        <taxon>Magnoliopsida</taxon>
        <taxon>eudicotyledons</taxon>
        <taxon>Gunneridae</taxon>
        <taxon>Pentapetalae</taxon>
        <taxon>asterids</taxon>
        <taxon>lamiids</taxon>
        <taxon>Lamiales</taxon>
        <taxon>Gesneriaceae</taxon>
        <taxon>Didymocarpoideae</taxon>
        <taxon>Trichosporeae</taxon>
        <taxon>Loxocarpinae</taxon>
        <taxon>Dorcoceras</taxon>
    </lineage>
</organism>
<dbReference type="OrthoDB" id="544175at2759"/>
<proteinExistence type="predicted"/>
<dbReference type="EMBL" id="KV006675">
    <property type="protein sequence ID" value="KZV32443.1"/>
    <property type="molecule type" value="Genomic_DNA"/>
</dbReference>